<protein>
    <submittedName>
        <fullName evidence="1">Gamma carbonic anhydrase family protein</fullName>
    </submittedName>
</protein>
<dbReference type="EMBL" id="JAGSOI010000054">
    <property type="protein sequence ID" value="MCM1987521.1"/>
    <property type="molecule type" value="Genomic_DNA"/>
</dbReference>
<dbReference type="PANTHER" id="PTHR13061:SF29">
    <property type="entry name" value="GAMMA CARBONIC ANHYDRASE-LIKE 1, MITOCHONDRIAL-RELATED"/>
    <property type="match status" value="1"/>
</dbReference>
<evidence type="ECO:0000313" key="1">
    <source>
        <dbReference type="EMBL" id="MCM1987521.1"/>
    </source>
</evidence>
<dbReference type="AlphaFoldDB" id="A0A9E5DBW0"/>
<evidence type="ECO:0000313" key="2">
    <source>
        <dbReference type="Proteomes" id="UP001056766"/>
    </source>
</evidence>
<reference evidence="1" key="2">
    <citation type="submission" date="2021-04" db="EMBL/GenBank/DDBJ databases">
        <authorList>
            <person name="Dong X."/>
        </authorList>
    </citation>
    <scope>NUCLEOTIDE SEQUENCE</scope>
    <source>
        <strain evidence="1">LLY</strain>
    </source>
</reference>
<dbReference type="SUPFAM" id="SSF51161">
    <property type="entry name" value="Trimeric LpxA-like enzymes"/>
    <property type="match status" value="1"/>
</dbReference>
<gene>
    <name evidence="1" type="ORF">KDK67_11120</name>
</gene>
<proteinExistence type="predicted"/>
<organism evidence="1 2">
    <name type="scientific">Methanococcoides seepicolus</name>
    <dbReference type="NCBI Taxonomy" id="2828780"/>
    <lineage>
        <taxon>Archaea</taxon>
        <taxon>Methanobacteriati</taxon>
        <taxon>Methanobacteriota</taxon>
        <taxon>Stenosarchaea group</taxon>
        <taxon>Methanomicrobia</taxon>
        <taxon>Methanosarcinales</taxon>
        <taxon>Methanosarcinaceae</taxon>
        <taxon>Methanococcoides</taxon>
    </lineage>
</organism>
<dbReference type="Pfam" id="PF00132">
    <property type="entry name" value="Hexapep"/>
    <property type="match status" value="1"/>
</dbReference>
<dbReference type="CDD" id="cd04645">
    <property type="entry name" value="LbH_gamma_CA_like"/>
    <property type="match status" value="1"/>
</dbReference>
<dbReference type="InterPro" id="IPR011004">
    <property type="entry name" value="Trimer_LpxA-like_sf"/>
</dbReference>
<comment type="caution">
    <text evidence="1">The sequence shown here is derived from an EMBL/GenBank/DDBJ whole genome shotgun (WGS) entry which is preliminary data.</text>
</comment>
<keyword evidence="2" id="KW-1185">Reference proteome</keyword>
<name>A0A9E5DBW0_9EURY</name>
<dbReference type="PANTHER" id="PTHR13061">
    <property type="entry name" value="DYNACTIN SUBUNIT P25"/>
    <property type="match status" value="1"/>
</dbReference>
<dbReference type="InterPro" id="IPR047324">
    <property type="entry name" value="LbH_gamma_CA-like"/>
</dbReference>
<dbReference type="InterPro" id="IPR001451">
    <property type="entry name" value="Hexapep"/>
</dbReference>
<dbReference type="RefSeq" id="WP_250868884.1">
    <property type="nucleotide sequence ID" value="NZ_JAGSOI010000054.1"/>
</dbReference>
<sequence length="171" mass="18095">MLLEFKNKEPSISETSFVAGSADIIGDVKIGEGSSVWFNATIRGDKDEILVGKKSSIQDNCVIHTDPPFKVKIGNNVSIGHGAILHGCTIGNNVLVGINSTVLDGAEVGKNCIIGANALIPPGKIIPPNSVVTGVPGKVRREATVEDVQMIAENAAEYVRLANEYRTTLNE</sequence>
<dbReference type="InterPro" id="IPR050484">
    <property type="entry name" value="Transf_Hexapept/Carb_Anhydrase"/>
</dbReference>
<accession>A0A9E5DBW0</accession>
<reference evidence="1" key="1">
    <citation type="journal article" date="2021" name="mSystems">
        <title>Bacteria and Archaea Synergistically Convert Glycine Betaine to Biogenic Methane in the Formosa Cold Seep of the South China Sea.</title>
        <authorList>
            <person name="Li L."/>
            <person name="Zhang W."/>
            <person name="Zhang S."/>
            <person name="Song L."/>
            <person name="Sun Q."/>
            <person name="Zhang H."/>
            <person name="Xiang H."/>
            <person name="Dong X."/>
        </authorList>
    </citation>
    <scope>NUCLEOTIDE SEQUENCE</scope>
    <source>
        <strain evidence="1">LLY</strain>
    </source>
</reference>
<dbReference type="Gene3D" id="2.160.10.10">
    <property type="entry name" value="Hexapeptide repeat proteins"/>
    <property type="match status" value="1"/>
</dbReference>
<dbReference type="Proteomes" id="UP001056766">
    <property type="component" value="Unassembled WGS sequence"/>
</dbReference>